<sequence>MEEQQRQLRRWEVTHKEDRFLMITMVLKSHLEAIPNLEKWVEENSRPGEANEAEVIYVQTDIADDFISVASTPKLPSLPRSSEWMGYERRRIIILMKKNVM</sequence>
<keyword evidence="2" id="KW-1185">Reference proteome</keyword>
<dbReference type="AlphaFoldDB" id="A0A2K0UIZ3"/>
<evidence type="ECO:0000313" key="2">
    <source>
        <dbReference type="Proteomes" id="UP000236664"/>
    </source>
</evidence>
<dbReference type="Proteomes" id="UP000236664">
    <property type="component" value="Unassembled WGS sequence"/>
</dbReference>
<protein>
    <submittedName>
        <fullName evidence="1">Uncharacterized protein</fullName>
    </submittedName>
</protein>
<dbReference type="OrthoDB" id="5104894at2759"/>
<organism evidence="1 2">
    <name type="scientific">Gibberella nygamai</name>
    <name type="common">Bean root rot disease fungus</name>
    <name type="synonym">Fusarium nygamai</name>
    <dbReference type="NCBI Taxonomy" id="42673"/>
    <lineage>
        <taxon>Eukaryota</taxon>
        <taxon>Fungi</taxon>
        <taxon>Dikarya</taxon>
        <taxon>Ascomycota</taxon>
        <taxon>Pezizomycotina</taxon>
        <taxon>Sordariomycetes</taxon>
        <taxon>Hypocreomycetidae</taxon>
        <taxon>Hypocreales</taxon>
        <taxon>Nectriaceae</taxon>
        <taxon>Fusarium</taxon>
        <taxon>Fusarium fujikuroi species complex</taxon>
    </lineage>
</organism>
<accession>A0A2K0UIZ3</accession>
<reference evidence="1 2" key="1">
    <citation type="submission" date="2017-06" db="EMBL/GenBank/DDBJ databases">
        <title>Genome of Fusarium nygamai isolate CS10214.</title>
        <authorList>
            <person name="Gardiner D.M."/>
            <person name="Obanor F."/>
            <person name="Kazan K."/>
        </authorList>
    </citation>
    <scope>NUCLEOTIDE SEQUENCE [LARGE SCALE GENOMIC DNA]</scope>
    <source>
        <strain evidence="1 2">CS10214</strain>
    </source>
</reference>
<dbReference type="EMBL" id="MTQA01000486">
    <property type="protein sequence ID" value="PNP57739.1"/>
    <property type="molecule type" value="Genomic_DNA"/>
</dbReference>
<comment type="caution">
    <text evidence="1">The sequence shown here is derived from an EMBL/GenBank/DDBJ whole genome shotgun (WGS) entry which is preliminary data.</text>
</comment>
<evidence type="ECO:0000313" key="1">
    <source>
        <dbReference type="EMBL" id="PNP57739.1"/>
    </source>
</evidence>
<proteinExistence type="predicted"/>
<name>A0A2K0UIZ3_GIBNY</name>
<gene>
    <name evidence="1" type="ORF">FNYG_15189</name>
</gene>